<evidence type="ECO:0000313" key="2">
    <source>
        <dbReference type="EMBL" id="MCI90944.1"/>
    </source>
</evidence>
<feature type="compositionally biased region" description="Basic and acidic residues" evidence="1">
    <location>
        <begin position="1"/>
        <end position="20"/>
    </location>
</feature>
<reference evidence="2 3" key="1">
    <citation type="journal article" date="2018" name="Front. Plant Sci.">
        <title>Red Clover (Trifolium pratense) and Zigzag Clover (T. medium) - A Picture of Genomic Similarities and Differences.</title>
        <authorList>
            <person name="Dluhosova J."/>
            <person name="Istvanek J."/>
            <person name="Nedelnik J."/>
            <person name="Repkova J."/>
        </authorList>
    </citation>
    <scope>NUCLEOTIDE SEQUENCE [LARGE SCALE GENOMIC DNA]</scope>
    <source>
        <strain evidence="3">cv. 10/8</strain>
        <tissue evidence="2">Leaf</tissue>
    </source>
</reference>
<protein>
    <submittedName>
        <fullName evidence="2">Uncharacterized protein</fullName>
    </submittedName>
</protein>
<dbReference type="Proteomes" id="UP000265520">
    <property type="component" value="Unassembled WGS sequence"/>
</dbReference>
<dbReference type="EMBL" id="LXQA011258606">
    <property type="protein sequence ID" value="MCI90944.1"/>
    <property type="molecule type" value="Genomic_DNA"/>
</dbReference>
<evidence type="ECO:0000256" key="1">
    <source>
        <dbReference type="SAM" id="MobiDB-lite"/>
    </source>
</evidence>
<name>A0A392VRC2_9FABA</name>
<dbReference type="AlphaFoldDB" id="A0A392VRC2"/>
<comment type="caution">
    <text evidence="2">The sequence shown here is derived from an EMBL/GenBank/DDBJ whole genome shotgun (WGS) entry which is preliminary data.</text>
</comment>
<feature type="region of interest" description="Disordered" evidence="1">
    <location>
        <begin position="1"/>
        <end position="28"/>
    </location>
</feature>
<evidence type="ECO:0000313" key="3">
    <source>
        <dbReference type="Proteomes" id="UP000265520"/>
    </source>
</evidence>
<accession>A0A392VRC2</accession>
<proteinExistence type="predicted"/>
<organism evidence="2 3">
    <name type="scientific">Trifolium medium</name>
    <dbReference type="NCBI Taxonomy" id="97028"/>
    <lineage>
        <taxon>Eukaryota</taxon>
        <taxon>Viridiplantae</taxon>
        <taxon>Streptophyta</taxon>
        <taxon>Embryophyta</taxon>
        <taxon>Tracheophyta</taxon>
        <taxon>Spermatophyta</taxon>
        <taxon>Magnoliopsida</taxon>
        <taxon>eudicotyledons</taxon>
        <taxon>Gunneridae</taxon>
        <taxon>Pentapetalae</taxon>
        <taxon>rosids</taxon>
        <taxon>fabids</taxon>
        <taxon>Fabales</taxon>
        <taxon>Fabaceae</taxon>
        <taxon>Papilionoideae</taxon>
        <taxon>50 kb inversion clade</taxon>
        <taxon>NPAAA clade</taxon>
        <taxon>Hologalegina</taxon>
        <taxon>IRL clade</taxon>
        <taxon>Trifolieae</taxon>
        <taxon>Trifolium</taxon>
    </lineage>
</organism>
<keyword evidence="3" id="KW-1185">Reference proteome</keyword>
<feature type="non-terminal residue" evidence="2">
    <location>
        <position position="28"/>
    </location>
</feature>
<sequence>MAENEWEHKGIRLAPNEKSRNTFAEKGI</sequence>